<dbReference type="AlphaFoldDB" id="A0A541BA26"/>
<feature type="domain" description="ABC transporter" evidence="4">
    <location>
        <begin position="9"/>
        <end position="246"/>
    </location>
</feature>
<evidence type="ECO:0000259" key="4">
    <source>
        <dbReference type="PROSITE" id="PS50893"/>
    </source>
</evidence>
<dbReference type="OrthoDB" id="4500804at2"/>
<dbReference type="GO" id="GO:0005524">
    <property type="term" value="F:ATP binding"/>
    <property type="evidence" value="ECO:0007669"/>
    <property type="project" value="UniProtKB-KW"/>
</dbReference>
<dbReference type="Pfam" id="PF00005">
    <property type="entry name" value="ABC_tran"/>
    <property type="match status" value="2"/>
</dbReference>
<dbReference type="PANTHER" id="PTHR19211:SF6">
    <property type="entry name" value="BLL7188 PROTEIN"/>
    <property type="match status" value="1"/>
</dbReference>
<dbReference type="FunFam" id="3.40.50.300:FF:001320">
    <property type="entry name" value="Heme ABC transporter ATP-binding protein"/>
    <property type="match status" value="1"/>
</dbReference>
<keyword evidence="6" id="KW-1185">Reference proteome</keyword>
<organism evidence="5 6">
    <name type="scientific">Rhodococcus spelaei</name>
    <dbReference type="NCBI Taxonomy" id="2546320"/>
    <lineage>
        <taxon>Bacteria</taxon>
        <taxon>Bacillati</taxon>
        <taxon>Actinomycetota</taxon>
        <taxon>Actinomycetes</taxon>
        <taxon>Mycobacteriales</taxon>
        <taxon>Nocardiaceae</taxon>
        <taxon>Rhodococcus</taxon>
    </lineage>
</organism>
<dbReference type="Proteomes" id="UP000316256">
    <property type="component" value="Unassembled WGS sequence"/>
</dbReference>
<dbReference type="SMART" id="SM00382">
    <property type="entry name" value="AAA"/>
    <property type="match status" value="2"/>
</dbReference>
<dbReference type="SUPFAM" id="SSF52540">
    <property type="entry name" value="P-loop containing nucleoside triphosphate hydrolases"/>
    <property type="match status" value="2"/>
</dbReference>
<comment type="caution">
    <text evidence="5">The sequence shown here is derived from an EMBL/GenBank/DDBJ whole genome shotgun (WGS) entry which is preliminary data.</text>
</comment>
<dbReference type="RefSeq" id="WP_142098674.1">
    <property type="nucleotide sequence ID" value="NZ_VIGH01000004.1"/>
</dbReference>
<keyword evidence="3 5" id="KW-0067">ATP-binding</keyword>
<dbReference type="InterPro" id="IPR050611">
    <property type="entry name" value="ABCF"/>
</dbReference>
<dbReference type="PANTHER" id="PTHR19211">
    <property type="entry name" value="ATP-BINDING TRANSPORT PROTEIN-RELATED"/>
    <property type="match status" value="1"/>
</dbReference>
<evidence type="ECO:0000256" key="1">
    <source>
        <dbReference type="ARBA" id="ARBA00022737"/>
    </source>
</evidence>
<evidence type="ECO:0000256" key="3">
    <source>
        <dbReference type="ARBA" id="ARBA00022840"/>
    </source>
</evidence>
<evidence type="ECO:0000313" key="6">
    <source>
        <dbReference type="Proteomes" id="UP000316256"/>
    </source>
</evidence>
<sequence length="532" mass="57831">MPSRTLSSFTLSDLAFSWPDGEQVFDGVDGVFPGGRTGLVGRNGVGKSTLLRLIAGRLTPDRGSVTVAGDLAYLRQDLTLDPTRTVDAVLGIEPQRKAVHRIESGQGMDDDFAVATGQWDVEERAVATLDRLGLAHVAGTPESLGRTVGTLSGGETMLLGVTAALLAEPQVLLLDEPTNNLDLRAKSRLYAAIDQFAGIAVIVSHDRELLDRMDTIAELRSGELRFFGGNFAHYLDAVDTEQEAARAAVRDARADVRRQSRELVETQTKIDRRQRYGKKTESSIPRILAGERKRQAQASAGKLRGVHADRLDDARRTLTEAEDAVRDDKEIRIDLPDSVVHPGQRVLELDTTLASGQRVELSVIGPERIALVGRNGIGKSTLLRAVSEASPSVPWRSLPQRLDVFDESRTLAQNVADAAPHAADEQIRGRLARFLFRGRDADVPAAALSGGERLRAALATILLAEPPPRLLLLDEPTNNLDLPSLRHLTEALAQFRGALIVAGHDLPFLREIGPTRWLELTEEGLSEIDPPA</sequence>
<gene>
    <name evidence="5" type="ORF">FK531_10150</name>
</gene>
<dbReference type="InterPro" id="IPR003439">
    <property type="entry name" value="ABC_transporter-like_ATP-bd"/>
</dbReference>
<dbReference type="PROSITE" id="PS50893">
    <property type="entry name" value="ABC_TRANSPORTER_2"/>
    <property type="match status" value="1"/>
</dbReference>
<keyword evidence="2" id="KW-0547">Nucleotide-binding</keyword>
<evidence type="ECO:0000313" key="5">
    <source>
        <dbReference type="EMBL" id="TQF69123.1"/>
    </source>
</evidence>
<evidence type="ECO:0000256" key="2">
    <source>
        <dbReference type="ARBA" id="ARBA00022741"/>
    </source>
</evidence>
<accession>A0A541BA26</accession>
<dbReference type="InterPro" id="IPR003593">
    <property type="entry name" value="AAA+_ATPase"/>
</dbReference>
<protein>
    <submittedName>
        <fullName evidence="5">ABC-F family ATP-binding cassette domain-containing protein</fullName>
    </submittedName>
</protein>
<keyword evidence="1" id="KW-0677">Repeat</keyword>
<name>A0A541BA26_9NOCA</name>
<reference evidence="5 6" key="1">
    <citation type="submission" date="2019-06" db="EMBL/GenBank/DDBJ databases">
        <title>Rhodococcus spaelei sp. nov., isolated from a cave.</title>
        <authorList>
            <person name="Lee S.D."/>
        </authorList>
    </citation>
    <scope>NUCLEOTIDE SEQUENCE [LARGE SCALE GENOMIC DNA]</scope>
    <source>
        <strain evidence="5 6">C9-5</strain>
    </source>
</reference>
<dbReference type="Gene3D" id="3.40.50.300">
    <property type="entry name" value="P-loop containing nucleotide triphosphate hydrolases"/>
    <property type="match status" value="2"/>
</dbReference>
<proteinExistence type="predicted"/>
<dbReference type="GO" id="GO:0016887">
    <property type="term" value="F:ATP hydrolysis activity"/>
    <property type="evidence" value="ECO:0007669"/>
    <property type="project" value="InterPro"/>
</dbReference>
<dbReference type="InterPro" id="IPR027417">
    <property type="entry name" value="P-loop_NTPase"/>
</dbReference>
<dbReference type="EMBL" id="VIGH01000004">
    <property type="protein sequence ID" value="TQF69123.1"/>
    <property type="molecule type" value="Genomic_DNA"/>
</dbReference>